<dbReference type="RefSeq" id="WP_253653034.1">
    <property type="nucleotide sequence ID" value="NZ_BAAAOE010000004.1"/>
</dbReference>
<name>A0ABT1GX53_9NOCA</name>
<sequence length="414" mass="45983">MTGLADPFAVRRPLLAGTWVKVPIARWLMDYAIGKAPVHVRFPDGTVRGAGGPDSQVLEIVRPRAFYDRISHNPKIGLGEAYMAGDWRAAPGSDLGAALTPFAERMTSLVPEPIWKLRAVVDKRIPAATKNSREGSRRNIGAHYDLSNEMFASFLDPTMSYSAAKFDESMPFEGQDLEAAQLRKIDAILDMAHVGSGTRVLEIGSGWGALAIRAAQRGAHVTTITLSTEQRELAQERIAAAGLTDRIDIRLQDYRDVTGQFDAIVSVEMIEAVGEEYWPTYFAAIDELLAPGGTVAIQAILMDHSRMVATRRSFGWIQKYIFPGGLIPSLQAIDETLAAHTGLVRTDRSDLGQHYAETLRRWRHRFIASWESAGAVHSGFDETFRRMWEYYLAYCEAGFASGYLQVSQLQFTRR</sequence>
<dbReference type="PANTHER" id="PTHR43667:SF2">
    <property type="entry name" value="FATTY ACID C-METHYL TRANSFERASE"/>
    <property type="match status" value="1"/>
</dbReference>
<keyword evidence="2" id="KW-0489">Methyltransferase</keyword>
<dbReference type="InterPro" id="IPR050723">
    <property type="entry name" value="CFA/CMAS"/>
</dbReference>
<dbReference type="PIRSF" id="PIRSF003085">
    <property type="entry name" value="CMAS"/>
    <property type="match status" value="1"/>
</dbReference>
<keyword evidence="4" id="KW-0949">S-adenosyl-L-methionine</keyword>
<evidence type="ECO:0000256" key="2">
    <source>
        <dbReference type="ARBA" id="ARBA00022603"/>
    </source>
</evidence>
<dbReference type="InterPro" id="IPR003333">
    <property type="entry name" value="CMAS"/>
</dbReference>
<dbReference type="Pfam" id="PF02353">
    <property type="entry name" value="CMAS"/>
    <property type="match status" value="1"/>
</dbReference>
<reference evidence="6 7" key="1">
    <citation type="submission" date="2022-06" db="EMBL/GenBank/DDBJ databases">
        <title>Genomic Encyclopedia of Archaeal and Bacterial Type Strains, Phase II (KMG-II): from individual species to whole genera.</title>
        <authorList>
            <person name="Goeker M."/>
        </authorList>
    </citation>
    <scope>NUCLEOTIDE SEQUENCE [LARGE SCALE GENOMIC DNA]</scope>
    <source>
        <strain evidence="6 7">DSM 45037</strain>
    </source>
</reference>
<comment type="caution">
    <text evidence="6">The sequence shown here is derived from an EMBL/GenBank/DDBJ whole genome shotgun (WGS) entry which is preliminary data.</text>
</comment>
<dbReference type="Gene3D" id="3.40.50.150">
    <property type="entry name" value="Vaccinia Virus protein VP39"/>
    <property type="match status" value="1"/>
</dbReference>
<gene>
    <name evidence="6" type="ORF">LX12_000630</name>
</gene>
<dbReference type="EMBL" id="JAMTCG010000001">
    <property type="protein sequence ID" value="MCP2159466.1"/>
    <property type="molecule type" value="Genomic_DNA"/>
</dbReference>
<proteinExistence type="inferred from homology"/>
<organism evidence="6 7">
    <name type="scientific">Williamsia serinedens</name>
    <dbReference type="NCBI Taxonomy" id="391736"/>
    <lineage>
        <taxon>Bacteria</taxon>
        <taxon>Bacillati</taxon>
        <taxon>Actinomycetota</taxon>
        <taxon>Actinomycetes</taxon>
        <taxon>Mycobacteriales</taxon>
        <taxon>Nocardiaceae</taxon>
        <taxon>Williamsia</taxon>
    </lineage>
</organism>
<evidence type="ECO:0000313" key="7">
    <source>
        <dbReference type="Proteomes" id="UP001205740"/>
    </source>
</evidence>
<evidence type="ECO:0000256" key="4">
    <source>
        <dbReference type="ARBA" id="ARBA00022691"/>
    </source>
</evidence>
<dbReference type="SUPFAM" id="SSF53335">
    <property type="entry name" value="S-adenosyl-L-methionine-dependent methyltransferases"/>
    <property type="match status" value="1"/>
</dbReference>
<keyword evidence="5" id="KW-0443">Lipid metabolism</keyword>
<comment type="similarity">
    <text evidence="1">Belongs to the CFA/CMAS family.</text>
</comment>
<keyword evidence="7" id="KW-1185">Reference proteome</keyword>
<keyword evidence="3" id="KW-0808">Transferase</keyword>
<protein>
    <submittedName>
        <fullName evidence="6">Cyclopropane-fatty-acyl-phospholipid synthase</fullName>
    </submittedName>
</protein>
<evidence type="ECO:0000256" key="5">
    <source>
        <dbReference type="ARBA" id="ARBA00023098"/>
    </source>
</evidence>
<accession>A0ABT1GX53</accession>
<dbReference type="Proteomes" id="UP001205740">
    <property type="component" value="Unassembled WGS sequence"/>
</dbReference>
<dbReference type="InterPro" id="IPR029063">
    <property type="entry name" value="SAM-dependent_MTases_sf"/>
</dbReference>
<evidence type="ECO:0000256" key="1">
    <source>
        <dbReference type="ARBA" id="ARBA00010815"/>
    </source>
</evidence>
<evidence type="ECO:0000256" key="3">
    <source>
        <dbReference type="ARBA" id="ARBA00022679"/>
    </source>
</evidence>
<dbReference type="PANTHER" id="PTHR43667">
    <property type="entry name" value="CYCLOPROPANE-FATTY-ACYL-PHOSPHOLIPID SYNTHASE"/>
    <property type="match status" value="1"/>
</dbReference>
<dbReference type="CDD" id="cd02440">
    <property type="entry name" value="AdoMet_MTases"/>
    <property type="match status" value="1"/>
</dbReference>
<evidence type="ECO:0000313" key="6">
    <source>
        <dbReference type="EMBL" id="MCP2159466.1"/>
    </source>
</evidence>